<sequence>MERKYVEIDKVIEYIKQHIYEPISLTELARYAAYSPYHFIRIFKERMGVPPQYYVSTLRLQHAKDLLIHTNLSVRDISLEVGQSSLGTFTTRFTERVGMTPSEFRNSPVMSEHFLHSLHQFNNWEVSINKRSQYAKLEGNIKAEIPFAGIVLVGLFPKPIPEGLPLYGTLLRQLGDFCFTDVKPGSYFLMATSVSWGSQTVDFILPHSTLRTRTKDPIIIESGKPVPFQKVMLYTPLLDDPPILISLPLLMERFLNRITYK</sequence>
<protein>
    <submittedName>
        <fullName evidence="5">AraC family transcriptional regulator</fullName>
    </submittedName>
</protein>
<evidence type="ECO:0000256" key="3">
    <source>
        <dbReference type="ARBA" id="ARBA00023163"/>
    </source>
</evidence>
<dbReference type="EMBL" id="BDQX01000011">
    <property type="protein sequence ID" value="GBG05601.1"/>
    <property type="molecule type" value="Genomic_DNA"/>
</dbReference>
<dbReference type="AlphaFoldDB" id="A0A2R5EQ95"/>
<feature type="domain" description="HTH araC/xylS-type" evidence="4">
    <location>
        <begin position="9"/>
        <end position="107"/>
    </location>
</feature>
<gene>
    <name evidence="5" type="ORF">PAT3040_00085</name>
</gene>
<dbReference type="PANTHER" id="PTHR43280:SF28">
    <property type="entry name" value="HTH-TYPE TRANSCRIPTIONAL ACTIVATOR RHAS"/>
    <property type="match status" value="1"/>
</dbReference>
<dbReference type="RefSeq" id="WP_108991077.1">
    <property type="nucleotide sequence ID" value="NZ_BDQX01000011.1"/>
</dbReference>
<name>A0A2R5EQ95_9BACL</name>
<comment type="caution">
    <text evidence="5">The sequence shown here is derived from an EMBL/GenBank/DDBJ whole genome shotgun (WGS) entry which is preliminary data.</text>
</comment>
<organism evidence="5 6">
    <name type="scientific">Paenibacillus agaridevorans</name>
    <dbReference type="NCBI Taxonomy" id="171404"/>
    <lineage>
        <taxon>Bacteria</taxon>
        <taxon>Bacillati</taxon>
        <taxon>Bacillota</taxon>
        <taxon>Bacilli</taxon>
        <taxon>Bacillales</taxon>
        <taxon>Paenibacillaceae</taxon>
        <taxon>Paenibacillus</taxon>
    </lineage>
</organism>
<evidence type="ECO:0000313" key="6">
    <source>
        <dbReference type="Proteomes" id="UP000245202"/>
    </source>
</evidence>
<dbReference type="PANTHER" id="PTHR43280">
    <property type="entry name" value="ARAC-FAMILY TRANSCRIPTIONAL REGULATOR"/>
    <property type="match status" value="1"/>
</dbReference>
<evidence type="ECO:0000256" key="1">
    <source>
        <dbReference type="ARBA" id="ARBA00023015"/>
    </source>
</evidence>
<keyword evidence="2" id="KW-0238">DNA-binding</keyword>
<reference evidence="5 6" key="1">
    <citation type="submission" date="2017-08" db="EMBL/GenBank/DDBJ databases">
        <title>Substantial Increase in Enzyme Production by Combined Drug-Resistance Mutations in Paenibacillus agaridevorans.</title>
        <authorList>
            <person name="Tanaka Y."/>
            <person name="Funane K."/>
            <person name="Hosaka T."/>
            <person name="Shiwa Y."/>
            <person name="Fujita N."/>
            <person name="Miyazaki T."/>
            <person name="Yoshikawa H."/>
            <person name="Murakami K."/>
            <person name="Kasahara K."/>
            <person name="Inaoka T."/>
            <person name="Hiraga Y."/>
            <person name="Ochi K."/>
        </authorList>
    </citation>
    <scope>NUCLEOTIDE SEQUENCE [LARGE SCALE GENOMIC DNA]</scope>
    <source>
        <strain evidence="5 6">T-3040</strain>
    </source>
</reference>
<dbReference type="GO" id="GO:0043565">
    <property type="term" value="F:sequence-specific DNA binding"/>
    <property type="evidence" value="ECO:0007669"/>
    <property type="project" value="InterPro"/>
</dbReference>
<dbReference type="PROSITE" id="PS01124">
    <property type="entry name" value="HTH_ARAC_FAMILY_2"/>
    <property type="match status" value="1"/>
</dbReference>
<dbReference type="SUPFAM" id="SSF46689">
    <property type="entry name" value="Homeodomain-like"/>
    <property type="match status" value="2"/>
</dbReference>
<dbReference type="Gene3D" id="1.10.10.60">
    <property type="entry name" value="Homeodomain-like"/>
    <property type="match status" value="2"/>
</dbReference>
<keyword evidence="1" id="KW-0805">Transcription regulation</keyword>
<evidence type="ECO:0000313" key="5">
    <source>
        <dbReference type="EMBL" id="GBG05601.1"/>
    </source>
</evidence>
<dbReference type="InterPro" id="IPR009057">
    <property type="entry name" value="Homeodomain-like_sf"/>
</dbReference>
<keyword evidence="6" id="KW-1185">Reference proteome</keyword>
<evidence type="ECO:0000256" key="2">
    <source>
        <dbReference type="ARBA" id="ARBA00023125"/>
    </source>
</evidence>
<dbReference type="Pfam" id="PF12833">
    <property type="entry name" value="HTH_18"/>
    <property type="match status" value="1"/>
</dbReference>
<dbReference type="GO" id="GO:0003700">
    <property type="term" value="F:DNA-binding transcription factor activity"/>
    <property type="evidence" value="ECO:0007669"/>
    <property type="project" value="InterPro"/>
</dbReference>
<proteinExistence type="predicted"/>
<evidence type="ECO:0000259" key="4">
    <source>
        <dbReference type="PROSITE" id="PS01124"/>
    </source>
</evidence>
<dbReference type="InterPro" id="IPR018060">
    <property type="entry name" value="HTH_AraC"/>
</dbReference>
<dbReference type="Proteomes" id="UP000245202">
    <property type="component" value="Unassembled WGS sequence"/>
</dbReference>
<keyword evidence="3" id="KW-0804">Transcription</keyword>
<dbReference type="SMART" id="SM00342">
    <property type="entry name" value="HTH_ARAC"/>
    <property type="match status" value="1"/>
</dbReference>
<accession>A0A2R5EQ95</accession>